<proteinExistence type="inferred from homology"/>
<comment type="function">
    <text evidence="2">Could be involved in insertion of integral membrane proteins into the membrane.</text>
</comment>
<sequence length="84" mass="9727">MIARLLIAPIRWYKKYISPCLGNNCRFRPTCSEYAIQALTVHGAAKGLVLSVWRILRCNPFCRGGYDPVPEKGRWVSEKRNLFR</sequence>
<dbReference type="SMART" id="SM01234">
    <property type="entry name" value="Haemolytic"/>
    <property type="match status" value="1"/>
</dbReference>
<accession>A0A9D2E4I3</accession>
<keyword evidence="2" id="KW-1003">Cell membrane</keyword>
<dbReference type="Pfam" id="PF01809">
    <property type="entry name" value="YidD"/>
    <property type="match status" value="1"/>
</dbReference>
<reference evidence="3" key="1">
    <citation type="journal article" date="2021" name="PeerJ">
        <title>Extensive microbial diversity within the chicken gut microbiome revealed by metagenomics and culture.</title>
        <authorList>
            <person name="Gilroy R."/>
            <person name="Ravi A."/>
            <person name="Getino M."/>
            <person name="Pursley I."/>
            <person name="Horton D.L."/>
            <person name="Alikhan N.F."/>
            <person name="Baker D."/>
            <person name="Gharbi K."/>
            <person name="Hall N."/>
            <person name="Watson M."/>
            <person name="Adriaenssens E.M."/>
            <person name="Foster-Nyarko E."/>
            <person name="Jarju S."/>
            <person name="Secka A."/>
            <person name="Antonio M."/>
            <person name="Oren A."/>
            <person name="Chaudhuri R.R."/>
            <person name="La Ragione R."/>
            <person name="Hildebrand F."/>
            <person name="Pallen M.J."/>
        </authorList>
    </citation>
    <scope>NUCLEOTIDE SEQUENCE</scope>
    <source>
        <strain evidence="3">ChiGjej4B4-18154</strain>
    </source>
</reference>
<gene>
    <name evidence="3" type="primary">yidD</name>
    <name evidence="3" type="ORF">H9813_05350</name>
</gene>
<reference evidence="3" key="2">
    <citation type="submission" date="2021-04" db="EMBL/GenBank/DDBJ databases">
        <authorList>
            <person name="Gilroy R."/>
        </authorList>
    </citation>
    <scope>NUCLEOTIDE SEQUENCE</scope>
    <source>
        <strain evidence="3">ChiGjej4B4-18154</strain>
    </source>
</reference>
<dbReference type="InterPro" id="IPR002696">
    <property type="entry name" value="Membr_insert_effic_factor_YidD"/>
</dbReference>
<evidence type="ECO:0000256" key="1">
    <source>
        <dbReference type="ARBA" id="ARBA00023136"/>
    </source>
</evidence>
<name>A0A9D2E4I3_9FIRM</name>
<dbReference type="EMBL" id="DXBV01000048">
    <property type="protein sequence ID" value="HIZ30645.1"/>
    <property type="molecule type" value="Genomic_DNA"/>
</dbReference>
<keyword evidence="1 2" id="KW-0472">Membrane</keyword>
<dbReference type="NCBIfam" id="TIGR00278">
    <property type="entry name" value="membrane protein insertion efficiency factor YidD"/>
    <property type="match status" value="1"/>
</dbReference>
<dbReference type="Proteomes" id="UP000824035">
    <property type="component" value="Unassembled WGS sequence"/>
</dbReference>
<dbReference type="PANTHER" id="PTHR33383">
    <property type="entry name" value="MEMBRANE PROTEIN INSERTION EFFICIENCY FACTOR-RELATED"/>
    <property type="match status" value="1"/>
</dbReference>
<organism evidence="3 4">
    <name type="scientific">Candidatus Allofournierella merdipullorum</name>
    <dbReference type="NCBI Taxonomy" id="2838595"/>
    <lineage>
        <taxon>Bacteria</taxon>
        <taxon>Bacillati</taxon>
        <taxon>Bacillota</taxon>
        <taxon>Clostridia</taxon>
        <taxon>Eubacteriales</taxon>
        <taxon>Oscillospiraceae</taxon>
        <taxon>Allofournierella</taxon>
    </lineage>
</organism>
<comment type="similarity">
    <text evidence="2">Belongs to the UPF0161 family.</text>
</comment>
<comment type="caution">
    <text evidence="3">The sequence shown here is derived from an EMBL/GenBank/DDBJ whole genome shotgun (WGS) entry which is preliminary data.</text>
</comment>
<dbReference type="GO" id="GO:0005886">
    <property type="term" value="C:plasma membrane"/>
    <property type="evidence" value="ECO:0007669"/>
    <property type="project" value="UniProtKB-SubCell"/>
</dbReference>
<evidence type="ECO:0000313" key="3">
    <source>
        <dbReference type="EMBL" id="HIZ30645.1"/>
    </source>
</evidence>
<dbReference type="RefSeq" id="WP_394968904.1">
    <property type="nucleotide sequence ID" value="NZ_CALXHM010000030.1"/>
</dbReference>
<dbReference type="HAMAP" id="MF_00386">
    <property type="entry name" value="UPF0161_YidD"/>
    <property type="match status" value="1"/>
</dbReference>
<dbReference type="AlphaFoldDB" id="A0A9D2E4I3"/>
<comment type="subcellular location">
    <subcellularLocation>
        <location evidence="2">Cell membrane</location>
        <topology evidence="2">Peripheral membrane protein</topology>
        <orientation evidence="2">Cytoplasmic side</orientation>
    </subcellularLocation>
</comment>
<protein>
    <recommendedName>
        <fullName evidence="2">Putative membrane protein insertion efficiency factor</fullName>
    </recommendedName>
</protein>
<evidence type="ECO:0000256" key="2">
    <source>
        <dbReference type="HAMAP-Rule" id="MF_00386"/>
    </source>
</evidence>
<evidence type="ECO:0000313" key="4">
    <source>
        <dbReference type="Proteomes" id="UP000824035"/>
    </source>
</evidence>
<dbReference type="PANTHER" id="PTHR33383:SF1">
    <property type="entry name" value="MEMBRANE PROTEIN INSERTION EFFICIENCY FACTOR-RELATED"/>
    <property type="match status" value="1"/>
</dbReference>